<evidence type="ECO:0000313" key="4">
    <source>
        <dbReference type="Proteomes" id="UP000466345"/>
    </source>
</evidence>
<evidence type="ECO:0000256" key="2">
    <source>
        <dbReference type="SAM" id="SignalP"/>
    </source>
</evidence>
<feature type="region of interest" description="Disordered" evidence="1">
    <location>
        <begin position="29"/>
        <end position="74"/>
    </location>
</feature>
<name>A0A7K0CMZ0_9ACTN</name>
<feature type="compositionally biased region" description="Low complexity" evidence="1">
    <location>
        <begin position="37"/>
        <end position="50"/>
    </location>
</feature>
<keyword evidence="4" id="KW-1185">Reference proteome</keyword>
<gene>
    <name evidence="3" type="ORF">SRB5_49750</name>
</gene>
<feature type="signal peptide" evidence="2">
    <location>
        <begin position="1"/>
        <end position="26"/>
    </location>
</feature>
<reference evidence="3 4" key="1">
    <citation type="submission" date="2019-10" db="EMBL/GenBank/DDBJ databases">
        <title>Streptomyces smaragdinus sp. nov. and Streptomyces fabii sp. nov., isolated from the gut of fungus growing-termite Macrotermes natalensis.</title>
        <authorList>
            <person name="Schwitalla J."/>
            <person name="Benndorf R."/>
            <person name="Martin K."/>
            <person name="De Beer W."/>
            <person name="Kaster A.-K."/>
            <person name="Vollmers J."/>
            <person name="Poulsen M."/>
            <person name="Beemelmanns C."/>
        </authorList>
    </citation>
    <scope>NUCLEOTIDE SEQUENCE [LARGE SCALE GENOMIC DNA]</scope>
    <source>
        <strain evidence="3 4">RB5</strain>
    </source>
</reference>
<dbReference type="AlphaFoldDB" id="A0A7K0CMZ0"/>
<organism evidence="3 4">
    <name type="scientific">Streptomyces smaragdinus</name>
    <dbReference type="NCBI Taxonomy" id="2585196"/>
    <lineage>
        <taxon>Bacteria</taxon>
        <taxon>Bacillati</taxon>
        <taxon>Actinomycetota</taxon>
        <taxon>Actinomycetes</taxon>
        <taxon>Kitasatosporales</taxon>
        <taxon>Streptomycetaceae</taxon>
        <taxon>Streptomyces</taxon>
    </lineage>
</organism>
<keyword evidence="2" id="KW-0732">Signal</keyword>
<dbReference type="Proteomes" id="UP000466345">
    <property type="component" value="Unassembled WGS sequence"/>
</dbReference>
<feature type="chain" id="PRO_5029903617" description="Secreted protein" evidence="2">
    <location>
        <begin position="27"/>
        <end position="200"/>
    </location>
</feature>
<dbReference type="RefSeq" id="WP_153455658.1">
    <property type="nucleotide sequence ID" value="NZ_WEGJ01000025.1"/>
</dbReference>
<evidence type="ECO:0000256" key="1">
    <source>
        <dbReference type="SAM" id="MobiDB-lite"/>
    </source>
</evidence>
<dbReference type="EMBL" id="WEGJ01000025">
    <property type="protein sequence ID" value="MQY14799.1"/>
    <property type="molecule type" value="Genomic_DNA"/>
</dbReference>
<evidence type="ECO:0008006" key="5">
    <source>
        <dbReference type="Google" id="ProtNLM"/>
    </source>
</evidence>
<protein>
    <recommendedName>
        <fullName evidence="5">Secreted protein</fullName>
    </recommendedName>
</protein>
<accession>A0A7K0CMZ0</accession>
<dbReference type="OrthoDB" id="4334774at2"/>
<evidence type="ECO:0000313" key="3">
    <source>
        <dbReference type="EMBL" id="MQY14799.1"/>
    </source>
</evidence>
<comment type="caution">
    <text evidence="3">The sequence shown here is derived from an EMBL/GenBank/DDBJ whole genome shotgun (WGS) entry which is preliminary data.</text>
</comment>
<dbReference type="PROSITE" id="PS51257">
    <property type="entry name" value="PROKAR_LIPOPROTEIN"/>
    <property type="match status" value="1"/>
</dbReference>
<proteinExistence type="predicted"/>
<sequence>MSIRRVSAVSKGVVAAILAVGLTVTAAGCGSDGDSDGGSPKNGASSSSSKGDGKGDDGASGEDSNDEAAGTPVAQLKGQSGMVLTVGDVERDSGGFVTLTGQIQNTGSAPFTDTATWGGTESGMGGNSLAGATLVDKSGKKRYYVLRDTEKRCLCTSGIAVVEAGKAVDIYIQFPAPPEKTKEVEFQLPTFTPTTLPLSE</sequence>